<gene>
    <name evidence="6" type="ORF">BS101_05455</name>
</gene>
<feature type="domain" description="4Fe-4S ferredoxin-type" evidence="5">
    <location>
        <begin position="7"/>
        <end position="36"/>
    </location>
</feature>
<dbReference type="PANTHER" id="PTHR43177">
    <property type="entry name" value="PROTEIN NRFC"/>
    <property type="match status" value="1"/>
</dbReference>
<dbReference type="RefSeq" id="WP_073537907.1">
    <property type="nucleotide sequence ID" value="NZ_CP018335.1"/>
</dbReference>
<keyword evidence="1" id="KW-0004">4Fe-4S</keyword>
<evidence type="ECO:0000259" key="5">
    <source>
        <dbReference type="PROSITE" id="PS51379"/>
    </source>
</evidence>
<dbReference type="AlphaFoldDB" id="A0A1L5F5E6"/>
<dbReference type="InterPro" id="IPR017896">
    <property type="entry name" value="4Fe4S_Fe-S-bd"/>
</dbReference>
<proteinExistence type="predicted"/>
<dbReference type="OrthoDB" id="9810688at2"/>
<evidence type="ECO:0000256" key="1">
    <source>
        <dbReference type="ARBA" id="ARBA00022485"/>
    </source>
</evidence>
<dbReference type="InterPro" id="IPR050954">
    <property type="entry name" value="ET_IronSulfur_Cluster-Binding"/>
</dbReference>
<dbReference type="SUPFAM" id="SSF54862">
    <property type="entry name" value="4Fe-4S ferredoxins"/>
    <property type="match status" value="1"/>
</dbReference>
<evidence type="ECO:0000256" key="3">
    <source>
        <dbReference type="ARBA" id="ARBA00023004"/>
    </source>
</evidence>
<dbReference type="Pfam" id="PF12800">
    <property type="entry name" value="Fer4_4"/>
    <property type="match status" value="1"/>
</dbReference>
<keyword evidence="4" id="KW-0411">Iron-sulfur</keyword>
<reference evidence="6 7" key="1">
    <citation type="submission" date="2016-12" db="EMBL/GenBank/DDBJ databases">
        <title>Complete genome sequence of Clostridium kluyveri JZZ isolated from the pit mud of a Chinese flavor liquor-making factory.</title>
        <authorList>
            <person name="Wang Y."/>
        </authorList>
    </citation>
    <scope>NUCLEOTIDE SEQUENCE [LARGE SCALE GENOMIC DNA]</scope>
    <source>
        <strain evidence="6 7">JZZ</strain>
    </source>
</reference>
<dbReference type="PANTHER" id="PTHR43177:SF3">
    <property type="entry name" value="PROTEIN NRFC HOMOLOG"/>
    <property type="match status" value="1"/>
</dbReference>
<keyword evidence="3" id="KW-0408">Iron</keyword>
<accession>A0A1L5F5E6</accession>
<dbReference type="EMBL" id="CP018335">
    <property type="protein sequence ID" value="APM38224.1"/>
    <property type="molecule type" value="Genomic_DNA"/>
</dbReference>
<dbReference type="GO" id="GO:0051539">
    <property type="term" value="F:4 iron, 4 sulfur cluster binding"/>
    <property type="evidence" value="ECO:0007669"/>
    <property type="project" value="UniProtKB-KW"/>
</dbReference>
<evidence type="ECO:0000256" key="2">
    <source>
        <dbReference type="ARBA" id="ARBA00022723"/>
    </source>
</evidence>
<feature type="domain" description="4Fe-4S ferredoxin-type" evidence="5">
    <location>
        <begin position="86"/>
        <end position="115"/>
    </location>
</feature>
<dbReference type="Gene3D" id="3.30.70.20">
    <property type="match status" value="2"/>
</dbReference>
<evidence type="ECO:0000256" key="4">
    <source>
        <dbReference type="ARBA" id="ARBA00023014"/>
    </source>
</evidence>
<dbReference type="CDD" id="cd10554">
    <property type="entry name" value="HycB_like"/>
    <property type="match status" value="1"/>
</dbReference>
<evidence type="ECO:0000313" key="7">
    <source>
        <dbReference type="Proteomes" id="UP000184604"/>
    </source>
</evidence>
<keyword evidence="2" id="KW-0479">Metal-binding</keyword>
<sequence>MEEHVNSFVMANSNKCIGCRACEIACAAKHRKNNSGGTVGTMNNEVVPRLFLVKKESMAMPIQCRHCTEAFCVNVCPVKAIVENHGSVFIQEDKCIGCKNCMLVCAVGAVNLLPRIESQVSKGRIKPKVSAVAYKCDLCIEEGGKPACIEECSQGALKLVKCEENEDYSGELNTKKTL</sequence>
<organism evidence="6 7">
    <name type="scientific">Clostridium kluyveri</name>
    <dbReference type="NCBI Taxonomy" id="1534"/>
    <lineage>
        <taxon>Bacteria</taxon>
        <taxon>Bacillati</taxon>
        <taxon>Bacillota</taxon>
        <taxon>Clostridia</taxon>
        <taxon>Eubacteriales</taxon>
        <taxon>Clostridiaceae</taxon>
        <taxon>Clostridium</taxon>
    </lineage>
</organism>
<dbReference type="PROSITE" id="PS51379">
    <property type="entry name" value="4FE4S_FER_2"/>
    <property type="match status" value="2"/>
</dbReference>
<dbReference type="Pfam" id="PF13247">
    <property type="entry name" value="Fer4_11"/>
    <property type="match status" value="1"/>
</dbReference>
<dbReference type="GO" id="GO:0046872">
    <property type="term" value="F:metal ion binding"/>
    <property type="evidence" value="ECO:0007669"/>
    <property type="project" value="UniProtKB-KW"/>
</dbReference>
<name>A0A1L5F5E6_CLOKL</name>
<protein>
    <submittedName>
        <fullName evidence="6">Oxidoreductase</fullName>
    </submittedName>
</protein>
<dbReference type="Proteomes" id="UP000184604">
    <property type="component" value="Chromosome"/>
</dbReference>
<evidence type="ECO:0000313" key="6">
    <source>
        <dbReference type="EMBL" id="APM38224.1"/>
    </source>
</evidence>